<comment type="cofactor">
    <cofactor evidence="1 11">
        <name>Mn(2+)</name>
        <dbReference type="ChEBI" id="CHEBI:29035"/>
    </cofactor>
</comment>
<keyword evidence="9 11" id="KW-0464">Manganese</keyword>
<keyword evidence="8 11" id="KW-0694">RNA-binding</keyword>
<evidence type="ECO:0000313" key="14">
    <source>
        <dbReference type="Proteomes" id="UP000290809"/>
    </source>
</evidence>
<keyword evidence="6 11" id="KW-0255">Endonuclease</keyword>
<dbReference type="EC" id="4.6.1.-" evidence="11"/>
<evidence type="ECO:0000256" key="3">
    <source>
        <dbReference type="ARBA" id="ARBA00011245"/>
    </source>
</evidence>
<evidence type="ECO:0000256" key="10">
    <source>
        <dbReference type="ARBA" id="ARBA00023239"/>
    </source>
</evidence>
<dbReference type="GO" id="GO:0016829">
    <property type="term" value="F:lyase activity"/>
    <property type="evidence" value="ECO:0007669"/>
    <property type="project" value="UniProtKB-KW"/>
</dbReference>
<gene>
    <name evidence="13" type="ORF">DC041_0004752</name>
</gene>
<evidence type="ECO:0000313" key="13">
    <source>
        <dbReference type="EMBL" id="RTG80953.1"/>
    </source>
</evidence>
<dbReference type="SUPFAM" id="SSF142877">
    <property type="entry name" value="EndoU-like"/>
    <property type="match status" value="2"/>
</dbReference>
<evidence type="ECO:0000256" key="4">
    <source>
        <dbReference type="ARBA" id="ARBA00022722"/>
    </source>
</evidence>
<keyword evidence="14" id="KW-1185">Reference proteome</keyword>
<dbReference type="Pfam" id="PF09412">
    <property type="entry name" value="XendoU"/>
    <property type="match status" value="2"/>
</dbReference>
<keyword evidence="4 11" id="KW-0540">Nuclease</keyword>
<evidence type="ECO:0000256" key="7">
    <source>
        <dbReference type="ARBA" id="ARBA00022801"/>
    </source>
</evidence>
<comment type="catalytic activity">
    <reaction evidence="11">
        <text>ribonucleotidyl-uridine-RNA = a 5'-end dephospho-uridine-RNA + a 3'-end 2',3'-cyclophospho-ribonucleotide-RNA</text>
        <dbReference type="Rhea" id="RHEA:67792"/>
        <dbReference type="Rhea" id="RHEA-COMP:10464"/>
        <dbReference type="Rhea" id="RHEA-COMP:17354"/>
        <dbReference type="Rhea" id="RHEA-COMP:17356"/>
        <dbReference type="ChEBI" id="CHEBI:83064"/>
        <dbReference type="ChEBI" id="CHEBI:173117"/>
        <dbReference type="ChEBI" id="CHEBI:173224"/>
    </reaction>
</comment>
<dbReference type="PANTHER" id="PTHR12439">
    <property type="entry name" value="PLACENTAL PROTEIN 11-RELATED"/>
    <property type="match status" value="1"/>
</dbReference>
<organism evidence="13 14">
    <name type="scientific">Schistosoma bovis</name>
    <name type="common">Blood fluke</name>
    <dbReference type="NCBI Taxonomy" id="6184"/>
    <lineage>
        <taxon>Eukaryota</taxon>
        <taxon>Metazoa</taxon>
        <taxon>Spiralia</taxon>
        <taxon>Lophotrochozoa</taxon>
        <taxon>Platyhelminthes</taxon>
        <taxon>Trematoda</taxon>
        <taxon>Digenea</taxon>
        <taxon>Strigeidida</taxon>
        <taxon>Schistosomatoidea</taxon>
        <taxon>Schistosomatidae</taxon>
        <taxon>Schistosoma</taxon>
    </lineage>
</organism>
<dbReference type="Proteomes" id="UP000290809">
    <property type="component" value="Unassembled WGS sequence"/>
</dbReference>
<dbReference type="AlphaFoldDB" id="A0A430PZQ6"/>
<evidence type="ECO:0000256" key="11">
    <source>
        <dbReference type="RuleBase" id="RU367085"/>
    </source>
</evidence>
<protein>
    <recommendedName>
        <fullName evidence="11">Uridylate-specific endoribonuclease</fullName>
        <ecNumber evidence="11">4.6.1.-</ecNumber>
    </recommendedName>
</protein>
<dbReference type="GO" id="GO:0003723">
    <property type="term" value="F:RNA binding"/>
    <property type="evidence" value="ECO:0007669"/>
    <property type="project" value="UniProtKB-UniRule"/>
</dbReference>
<dbReference type="PANTHER" id="PTHR12439:SF11">
    <property type="entry name" value="URIDYLATE-SPECIFIC ENDORIBONUCLEASE"/>
    <property type="match status" value="1"/>
</dbReference>
<evidence type="ECO:0000256" key="8">
    <source>
        <dbReference type="ARBA" id="ARBA00022884"/>
    </source>
</evidence>
<comment type="similarity">
    <text evidence="2 11">Belongs to the ENDOU family.</text>
</comment>
<evidence type="ECO:0000256" key="5">
    <source>
        <dbReference type="ARBA" id="ARBA00022723"/>
    </source>
</evidence>
<keyword evidence="7 11" id="KW-0378">Hydrolase</keyword>
<name>A0A430PZQ6_SCHBO</name>
<dbReference type="GO" id="GO:0016787">
    <property type="term" value="F:hydrolase activity"/>
    <property type="evidence" value="ECO:0007669"/>
    <property type="project" value="UniProtKB-KW"/>
</dbReference>
<feature type="domain" description="EndoU" evidence="12">
    <location>
        <begin position="54"/>
        <end position="312"/>
    </location>
</feature>
<dbReference type="InterPro" id="IPR018998">
    <property type="entry name" value="EndoU_C"/>
</dbReference>
<proteinExistence type="inferred from homology"/>
<accession>A0A430PZQ6</accession>
<sequence length="312" mass="36714">FITLLDNYDPEVDMTEIVTEEDREEDDFINELLKTKIMKMTYDFLVEKQKISGGIDDFGKLLKDLWFKRYKLKRVSDHNEPHGENKELSKFYTKLYKADENKLRPGIDYKLNLQEFVALLDNYNPQVGVTEIVTEQQQKEEDDFINELLKTEVMKMTHNFLIEKQKLTGDITNFGKFLKDLWFKRYKRRSPGDSSAFEHVFVGEHKKSKMLGLHNWIQFYLKEKNKEINYYGWKKSICNDRLLNLTYIDKDKYEKPIGGIFVGSSPEFDIAVYTVAFALYPKSLTDVNIAGCKIRITCHELSPSEMSTCYMG</sequence>
<dbReference type="GO" id="GO:0004521">
    <property type="term" value="F:RNA endonuclease activity"/>
    <property type="evidence" value="ECO:0007669"/>
    <property type="project" value="UniProtKB-UniRule"/>
</dbReference>
<dbReference type="InterPro" id="IPR037227">
    <property type="entry name" value="EndoU-like"/>
</dbReference>
<dbReference type="InterPro" id="IPR039787">
    <property type="entry name" value="ENDOU"/>
</dbReference>
<dbReference type="EMBL" id="QMKO01003718">
    <property type="protein sequence ID" value="RTG80953.1"/>
    <property type="molecule type" value="Genomic_DNA"/>
</dbReference>
<evidence type="ECO:0000256" key="2">
    <source>
        <dbReference type="ARBA" id="ARBA00010168"/>
    </source>
</evidence>
<evidence type="ECO:0000256" key="6">
    <source>
        <dbReference type="ARBA" id="ARBA00022759"/>
    </source>
</evidence>
<evidence type="ECO:0000256" key="9">
    <source>
        <dbReference type="ARBA" id="ARBA00023211"/>
    </source>
</evidence>
<keyword evidence="10" id="KW-0456">Lyase</keyword>
<comment type="subunit">
    <text evidence="3 11">Monomer.</text>
</comment>
<keyword evidence="5 11" id="KW-0479">Metal-binding</keyword>
<reference evidence="13 14" key="1">
    <citation type="journal article" date="2019" name="PLoS Pathog.">
        <title>Genome sequence of the bovine parasite Schistosoma bovis Tanzania.</title>
        <authorList>
            <person name="Oey H."/>
            <person name="Zakrzewski M."/>
            <person name="Gobert G."/>
            <person name="Gravermann K."/>
            <person name="Stoye J."/>
            <person name="Jones M."/>
            <person name="Mcmanus D."/>
            <person name="Krause L."/>
        </authorList>
    </citation>
    <scope>NUCLEOTIDE SEQUENCE [LARGE SCALE GENOMIC DNA]</scope>
    <source>
        <strain evidence="13 14">TAN1997</strain>
    </source>
</reference>
<dbReference type="CDD" id="cd21159">
    <property type="entry name" value="XendoU"/>
    <property type="match status" value="1"/>
</dbReference>
<feature type="non-terminal residue" evidence="13">
    <location>
        <position position="1"/>
    </location>
</feature>
<evidence type="ECO:0000256" key="1">
    <source>
        <dbReference type="ARBA" id="ARBA00001936"/>
    </source>
</evidence>
<feature type="domain" description="EndoU" evidence="12">
    <location>
        <begin position="1"/>
        <end position="58"/>
    </location>
</feature>
<dbReference type="PROSITE" id="PS51959">
    <property type="entry name" value="ENDOU"/>
    <property type="match status" value="2"/>
</dbReference>
<dbReference type="GO" id="GO:0046872">
    <property type="term" value="F:metal ion binding"/>
    <property type="evidence" value="ECO:0007669"/>
    <property type="project" value="UniProtKB-UniRule"/>
</dbReference>
<comment type="caution">
    <text evidence="13">The sequence shown here is derived from an EMBL/GenBank/DDBJ whole genome shotgun (WGS) entry which is preliminary data.</text>
</comment>
<evidence type="ECO:0000259" key="12">
    <source>
        <dbReference type="PROSITE" id="PS51959"/>
    </source>
</evidence>